<sequence length="133" mass="15336">MISKLRPITPVDEFEQACIKAKLNNKEQKIIDHIRYVGVFTQPSLTKDLKLDSKPPILSVLCEICRKIGKNMPEHFSSVREWSKEINEHKVKWDGDLVCSLAWNKDGERLSPENGTCLYHTFAVHKELFQGLD</sequence>
<dbReference type="Proteomes" id="UP000030392">
    <property type="component" value="Unassembled WGS sequence"/>
</dbReference>
<comment type="caution">
    <text evidence="1">The sequence shown here is derived from an EMBL/GenBank/DDBJ whole genome shotgun (WGS) entry which is preliminary data.</text>
</comment>
<organism evidence="1 2">
    <name type="scientific">Prochlorococcus marinus str. PAC1</name>
    <dbReference type="NCBI Taxonomy" id="59924"/>
    <lineage>
        <taxon>Bacteria</taxon>
        <taxon>Bacillati</taxon>
        <taxon>Cyanobacteriota</taxon>
        <taxon>Cyanophyceae</taxon>
        <taxon>Synechococcales</taxon>
        <taxon>Prochlorococcaceae</taxon>
        <taxon>Prochlorococcus</taxon>
    </lineage>
</organism>
<dbReference type="EMBL" id="JNAX01000015">
    <property type="protein sequence ID" value="KGG19828.1"/>
    <property type="molecule type" value="Genomic_DNA"/>
</dbReference>
<dbReference type="AlphaFoldDB" id="A0A0A2C0H7"/>
<proteinExistence type="predicted"/>
<protein>
    <submittedName>
        <fullName evidence="1">Uncharacterized protein</fullName>
    </submittedName>
</protein>
<dbReference type="RefSeq" id="WP_036907734.1">
    <property type="nucleotide sequence ID" value="NZ_CP138967.1"/>
</dbReference>
<gene>
    <name evidence="1" type="ORF">EV03_2216</name>
</gene>
<accession>A0A0A2C0H7</accession>
<evidence type="ECO:0000313" key="2">
    <source>
        <dbReference type="Proteomes" id="UP000030392"/>
    </source>
</evidence>
<reference evidence="2" key="1">
    <citation type="journal article" date="2014" name="Sci. Data">
        <title>Genomes of diverse isolates of the marine cyanobacterium Prochlorococcus.</title>
        <authorList>
            <person name="Biller S."/>
            <person name="Berube P."/>
            <person name="Thompson J."/>
            <person name="Kelly L."/>
            <person name="Roggensack S."/>
            <person name="Awad L."/>
            <person name="Roache-Johnson K."/>
            <person name="Ding H."/>
            <person name="Giovannoni S.J."/>
            <person name="Moore L.R."/>
            <person name="Chisholm S.W."/>
        </authorList>
    </citation>
    <scope>NUCLEOTIDE SEQUENCE [LARGE SCALE GENOMIC DNA]</scope>
    <source>
        <strain evidence="2">PAC1</strain>
    </source>
</reference>
<evidence type="ECO:0000313" key="1">
    <source>
        <dbReference type="EMBL" id="KGG19828.1"/>
    </source>
</evidence>
<name>A0A0A2C0H7_PROMR</name>